<evidence type="ECO:0000313" key="7">
    <source>
        <dbReference type="Proteomes" id="UP000295793"/>
    </source>
</evidence>
<dbReference type="PANTHER" id="PTHR37482:SF1">
    <property type="entry name" value="OUTER MEMBRANE PROTEIN ASSEMBLY FACTOR BAME"/>
    <property type="match status" value="1"/>
</dbReference>
<dbReference type="PROSITE" id="PS51257">
    <property type="entry name" value="PROKAR_LIPOPROTEIN"/>
    <property type="match status" value="1"/>
</dbReference>
<dbReference type="GO" id="GO:0051205">
    <property type="term" value="P:protein insertion into membrane"/>
    <property type="evidence" value="ECO:0007669"/>
    <property type="project" value="TreeGrafter"/>
</dbReference>
<dbReference type="Proteomes" id="UP000295793">
    <property type="component" value="Unassembled WGS sequence"/>
</dbReference>
<dbReference type="InterPro" id="IPR026592">
    <property type="entry name" value="BamE"/>
</dbReference>
<evidence type="ECO:0000256" key="4">
    <source>
        <dbReference type="SAM" id="SignalP"/>
    </source>
</evidence>
<dbReference type="Gene3D" id="3.30.1450.10">
    <property type="match status" value="1"/>
</dbReference>
<dbReference type="GO" id="GO:1990063">
    <property type="term" value="C:Bam protein complex"/>
    <property type="evidence" value="ECO:0007669"/>
    <property type="project" value="TreeGrafter"/>
</dbReference>
<reference evidence="6 7" key="1">
    <citation type="submission" date="2019-03" db="EMBL/GenBank/DDBJ databases">
        <title>Genomic Encyclopedia of Archaeal and Bacterial Type Strains, Phase II (KMG-II): from individual species to whole genera.</title>
        <authorList>
            <person name="Goeker M."/>
        </authorList>
    </citation>
    <scope>NUCLEOTIDE SEQUENCE [LARGE SCALE GENOMIC DNA]</scope>
    <source>
        <strain evidence="6 7">DSM 15388</strain>
    </source>
</reference>
<organism evidence="6 7">
    <name type="scientific">Reinekea marinisedimentorum</name>
    <dbReference type="NCBI Taxonomy" id="230495"/>
    <lineage>
        <taxon>Bacteria</taxon>
        <taxon>Pseudomonadati</taxon>
        <taxon>Pseudomonadota</taxon>
        <taxon>Gammaproteobacteria</taxon>
        <taxon>Oceanospirillales</taxon>
        <taxon>Saccharospirillaceae</taxon>
        <taxon>Reinekea</taxon>
    </lineage>
</organism>
<evidence type="ECO:0000313" key="6">
    <source>
        <dbReference type="EMBL" id="TCS43248.1"/>
    </source>
</evidence>
<gene>
    <name evidence="6" type="ORF">BCF53_102274</name>
</gene>
<evidence type="ECO:0000259" key="5">
    <source>
        <dbReference type="Pfam" id="PF04355"/>
    </source>
</evidence>
<accession>A0A4R3IA00</accession>
<dbReference type="EMBL" id="SLZR01000002">
    <property type="protein sequence ID" value="TCS43248.1"/>
    <property type="molecule type" value="Genomic_DNA"/>
</dbReference>
<keyword evidence="1 4" id="KW-0732">Signal</keyword>
<dbReference type="PANTHER" id="PTHR37482">
    <property type="entry name" value="OUTER MEMBRANE PROTEIN ASSEMBLY FACTOR BAME"/>
    <property type="match status" value="1"/>
</dbReference>
<name>A0A4R3IA00_9GAMM</name>
<evidence type="ECO:0000256" key="2">
    <source>
        <dbReference type="ARBA" id="ARBA00023136"/>
    </source>
</evidence>
<sequence length="107" mass="11806">MLFRLSKYVLLCSFTLALSACGLLKPYEAELGQGNSVKSDQLEQIEIGLTKEQVAFILGTPMLSGLDPEHRWIYTTFSEDNGYASLVIEFADGLVSNINTSDNLIVE</sequence>
<feature type="signal peptide" evidence="4">
    <location>
        <begin position="1"/>
        <end position="20"/>
    </location>
</feature>
<dbReference type="GO" id="GO:0043165">
    <property type="term" value="P:Gram-negative-bacterium-type cell outer membrane assembly"/>
    <property type="evidence" value="ECO:0007669"/>
    <property type="project" value="TreeGrafter"/>
</dbReference>
<keyword evidence="3" id="KW-0998">Cell outer membrane</keyword>
<protein>
    <submittedName>
        <fullName evidence="6">Outer membrane protein assembly factor BamE</fullName>
    </submittedName>
</protein>
<dbReference type="GO" id="GO:0030674">
    <property type="term" value="F:protein-macromolecule adaptor activity"/>
    <property type="evidence" value="ECO:0007669"/>
    <property type="project" value="TreeGrafter"/>
</dbReference>
<feature type="chain" id="PRO_5020274268" evidence="4">
    <location>
        <begin position="21"/>
        <end position="107"/>
    </location>
</feature>
<keyword evidence="7" id="KW-1185">Reference proteome</keyword>
<feature type="domain" description="Outer membrane protein assembly factor BamE" evidence="5">
    <location>
        <begin position="34"/>
        <end position="95"/>
    </location>
</feature>
<keyword evidence="2" id="KW-0472">Membrane</keyword>
<evidence type="ECO:0000256" key="3">
    <source>
        <dbReference type="ARBA" id="ARBA00023237"/>
    </source>
</evidence>
<dbReference type="Pfam" id="PF04355">
    <property type="entry name" value="BamE"/>
    <property type="match status" value="1"/>
</dbReference>
<comment type="caution">
    <text evidence="6">The sequence shown here is derived from an EMBL/GenBank/DDBJ whole genome shotgun (WGS) entry which is preliminary data.</text>
</comment>
<dbReference type="AlphaFoldDB" id="A0A4R3IA00"/>
<dbReference type="InterPro" id="IPR037873">
    <property type="entry name" value="BamE-like"/>
</dbReference>
<evidence type="ECO:0000256" key="1">
    <source>
        <dbReference type="ARBA" id="ARBA00022729"/>
    </source>
</evidence>
<proteinExistence type="predicted"/>
<dbReference type="InterPro" id="IPR007450">
    <property type="entry name" value="BamE_dom"/>
</dbReference>